<dbReference type="InterPro" id="IPR024042">
    <property type="entry name" value="TM1646-like_dom_sf"/>
</dbReference>
<dbReference type="STRING" id="1069536.SINU_11045"/>
<dbReference type="Gene3D" id="1.20.120.490">
    <property type="entry name" value="Hypothetical protein TM1646-like domain"/>
    <property type="match status" value="1"/>
</dbReference>
<reference evidence="2 3" key="1">
    <citation type="journal article" date="2011" name="J. Bacteriol.">
        <title>Draft genome sequence of Sporolactobacillus inulinus strain CASD, an efficient D-lactic acid-producing bacterium with high-concentration lactate tolerance capability.</title>
        <authorList>
            <person name="Yu B."/>
            <person name="Su F."/>
            <person name="Wang L."/>
            <person name="Xu K."/>
            <person name="Zhao B."/>
            <person name="Xu P."/>
        </authorList>
    </citation>
    <scope>NUCLEOTIDE SEQUENCE [LARGE SCALE GENOMIC DNA]</scope>
    <source>
        <strain evidence="2 3">CASD</strain>
    </source>
</reference>
<sequence>MAIKINQSTGISDPRAPRERAAVQPQASFARILNAQKGPMQSDALKALLDQVNQQAKRVSVSRTVRDLQLYKKYIQTFLQEAVRSGLSTTQAHSWQQGGMKQTLVQTVNQKLITLTNALLEKQKDEVDLLDQLDEIRGMLINLYV</sequence>
<dbReference type="InterPro" id="IPR005585">
    <property type="entry name" value="DUF327"/>
</dbReference>
<feature type="region of interest" description="Disordered" evidence="1">
    <location>
        <begin position="1"/>
        <end position="22"/>
    </location>
</feature>
<name>A0A0U1QM50_9BACL</name>
<dbReference type="Pfam" id="PF03885">
    <property type="entry name" value="DUF327"/>
    <property type="match status" value="1"/>
</dbReference>
<gene>
    <name evidence="2" type="ORF">SINU_11045</name>
</gene>
<comment type="caution">
    <text evidence="2">The sequence shown here is derived from an EMBL/GenBank/DDBJ whole genome shotgun (WGS) entry which is preliminary data.</text>
</comment>
<organism evidence="2 3">
    <name type="scientific">Sporolactobacillus inulinus CASD</name>
    <dbReference type="NCBI Taxonomy" id="1069536"/>
    <lineage>
        <taxon>Bacteria</taxon>
        <taxon>Bacillati</taxon>
        <taxon>Bacillota</taxon>
        <taxon>Bacilli</taxon>
        <taxon>Bacillales</taxon>
        <taxon>Sporolactobacillaceae</taxon>
        <taxon>Sporolactobacillus</taxon>
    </lineage>
</organism>
<evidence type="ECO:0000256" key="1">
    <source>
        <dbReference type="SAM" id="MobiDB-lite"/>
    </source>
</evidence>
<keyword evidence="3" id="KW-1185">Reference proteome</keyword>
<evidence type="ECO:0008006" key="4">
    <source>
        <dbReference type="Google" id="ProtNLM"/>
    </source>
</evidence>
<evidence type="ECO:0000313" key="2">
    <source>
        <dbReference type="EMBL" id="KLI01879.1"/>
    </source>
</evidence>
<accession>A0A0U1QM50</accession>
<dbReference type="RefSeq" id="WP_010024219.1">
    <property type="nucleotide sequence ID" value="NZ_AFVQ02000156.1"/>
</dbReference>
<dbReference type="OrthoDB" id="1680946at2"/>
<dbReference type="EMBL" id="AFVQ02000156">
    <property type="protein sequence ID" value="KLI01879.1"/>
    <property type="molecule type" value="Genomic_DNA"/>
</dbReference>
<dbReference type="SUPFAM" id="SSF158397">
    <property type="entry name" value="TM1646-like"/>
    <property type="match status" value="1"/>
</dbReference>
<feature type="compositionally biased region" description="Polar residues" evidence="1">
    <location>
        <begin position="1"/>
        <end position="11"/>
    </location>
</feature>
<proteinExistence type="predicted"/>
<evidence type="ECO:0000313" key="3">
    <source>
        <dbReference type="Proteomes" id="UP000035553"/>
    </source>
</evidence>
<dbReference type="AlphaFoldDB" id="A0A0U1QM50"/>
<dbReference type="Proteomes" id="UP000035553">
    <property type="component" value="Unassembled WGS sequence"/>
</dbReference>
<protein>
    <recommendedName>
        <fullName evidence="4">UDP-N-acetylenolpyruvoylglucosamine reductase</fullName>
    </recommendedName>
</protein>